<comment type="caution">
    <text evidence="11">The sequence shown here is derived from an EMBL/GenBank/DDBJ whole genome shotgun (WGS) entry which is preliminary data.</text>
</comment>
<feature type="domain" description="Protein kinase" evidence="10">
    <location>
        <begin position="20"/>
        <end position="320"/>
    </location>
</feature>
<dbReference type="InterPro" id="IPR011009">
    <property type="entry name" value="Kinase-like_dom_sf"/>
</dbReference>
<evidence type="ECO:0000256" key="1">
    <source>
        <dbReference type="ARBA" id="ARBA00001946"/>
    </source>
</evidence>
<sequence length="396" mass="44924">MLEVDLVKHNVGGSADSRRYSNIQLQGFGAYGIVCSLKDNLTSETVAIKKIPGPFRSEEAAKRTFREVKLLRHLEHDNVISLRDIFVSPRDDIYLVTDLMSTDLAHIISMKPIDDEFVKYIFYQIMVCYQRNQESWGSTSLTFHAIQRGLKYIHSAGVVHRDLKPSNVLVDENCDIKLCDFGLARTVDTTMTGYVSMRHYRAPETMLTWQKYTVQVDMWSAGCILAELIAGTPLFPGQSHADQFSVILDLLGSVPQSVLQTIPSQNTSKYIAGLPVRTKRSLADKLCNASSDAIDLLEKLLVWDPNERLIAGDALEHPYLKLYHDPTDEPVAKEKFDWSSVSKDHSLDHWKILTLVTAKPNICNQKLTFCRYSEIMNHHNAQISDELIDFQSMLDE</sequence>
<evidence type="ECO:0000313" key="11">
    <source>
        <dbReference type="EMBL" id="CAG8348679.1"/>
    </source>
</evidence>
<evidence type="ECO:0000313" key="12">
    <source>
        <dbReference type="Proteomes" id="UP001152592"/>
    </source>
</evidence>
<dbReference type="SUPFAM" id="SSF56112">
    <property type="entry name" value="Protein kinase-like (PK-like)"/>
    <property type="match status" value="1"/>
</dbReference>
<comment type="similarity">
    <text evidence="8">Belongs to the protein kinase superfamily. Ser/Thr protein kinase family. MAP kinase subfamily.</text>
</comment>
<gene>
    <name evidence="11" type="ORF">PSALAMII_LOCUS2994</name>
</gene>
<comment type="cofactor">
    <cofactor evidence="1">
        <name>Mg(2+)</name>
        <dbReference type="ChEBI" id="CHEBI:18420"/>
    </cofactor>
</comment>
<evidence type="ECO:0000256" key="5">
    <source>
        <dbReference type="ARBA" id="ARBA00022741"/>
    </source>
</evidence>
<dbReference type="EC" id="2.7.11.24" evidence="2"/>
<name>A0A9W4IRG9_9EURO</name>
<dbReference type="SMART" id="SM00220">
    <property type="entry name" value="S_TKc"/>
    <property type="match status" value="1"/>
</dbReference>
<dbReference type="Gene3D" id="1.10.510.10">
    <property type="entry name" value="Transferase(Phosphotransferase) domain 1"/>
    <property type="match status" value="1"/>
</dbReference>
<dbReference type="FunFam" id="1.10.510.10:FF:000049">
    <property type="entry name" value="Mitogen-activated protein kinase"/>
    <property type="match status" value="1"/>
</dbReference>
<accession>A0A9W4IRG9</accession>
<keyword evidence="7" id="KW-0067">ATP-binding</keyword>
<keyword evidence="6" id="KW-0418">Kinase</keyword>
<dbReference type="Gene3D" id="3.30.200.20">
    <property type="entry name" value="Phosphorylase Kinase, domain 1"/>
    <property type="match status" value="1"/>
</dbReference>
<dbReference type="PROSITE" id="PS50011">
    <property type="entry name" value="PROTEIN_KINASE_DOM"/>
    <property type="match status" value="1"/>
</dbReference>
<dbReference type="EMBL" id="CAJVPD010000122">
    <property type="protein sequence ID" value="CAG8348679.1"/>
    <property type="molecule type" value="Genomic_DNA"/>
</dbReference>
<keyword evidence="5" id="KW-0547">Nucleotide-binding</keyword>
<dbReference type="AlphaFoldDB" id="A0A9W4IRG9"/>
<keyword evidence="4" id="KW-0808">Transferase</keyword>
<evidence type="ECO:0000256" key="6">
    <source>
        <dbReference type="ARBA" id="ARBA00022777"/>
    </source>
</evidence>
<dbReference type="OrthoDB" id="2537459at2759"/>
<dbReference type="Proteomes" id="UP001152592">
    <property type="component" value="Unassembled WGS sequence"/>
</dbReference>
<dbReference type="PROSITE" id="PS00108">
    <property type="entry name" value="PROTEIN_KINASE_ST"/>
    <property type="match status" value="1"/>
</dbReference>
<evidence type="ECO:0000256" key="2">
    <source>
        <dbReference type="ARBA" id="ARBA00012411"/>
    </source>
</evidence>
<organism evidence="11 12">
    <name type="scientific">Penicillium salamii</name>
    <dbReference type="NCBI Taxonomy" id="1612424"/>
    <lineage>
        <taxon>Eukaryota</taxon>
        <taxon>Fungi</taxon>
        <taxon>Dikarya</taxon>
        <taxon>Ascomycota</taxon>
        <taxon>Pezizomycotina</taxon>
        <taxon>Eurotiomycetes</taxon>
        <taxon>Eurotiomycetidae</taxon>
        <taxon>Eurotiales</taxon>
        <taxon>Aspergillaceae</taxon>
        <taxon>Penicillium</taxon>
    </lineage>
</organism>
<evidence type="ECO:0000256" key="4">
    <source>
        <dbReference type="ARBA" id="ARBA00022679"/>
    </source>
</evidence>
<protein>
    <recommendedName>
        <fullName evidence="9">Mitogen-activated protein kinase mpkC</fullName>
        <ecNumber evidence="2">2.7.11.24</ecNumber>
    </recommendedName>
</protein>
<dbReference type="InterPro" id="IPR008271">
    <property type="entry name" value="Ser/Thr_kinase_AS"/>
</dbReference>
<keyword evidence="3" id="KW-0723">Serine/threonine-protein kinase</keyword>
<evidence type="ECO:0000256" key="7">
    <source>
        <dbReference type="ARBA" id="ARBA00022840"/>
    </source>
</evidence>
<dbReference type="PANTHER" id="PTHR24055">
    <property type="entry name" value="MITOGEN-ACTIVATED PROTEIN KINASE"/>
    <property type="match status" value="1"/>
</dbReference>
<evidence type="ECO:0000256" key="9">
    <source>
        <dbReference type="ARBA" id="ARBA00074789"/>
    </source>
</evidence>
<dbReference type="FunFam" id="3.30.200.20:FF:000046">
    <property type="entry name" value="Mitogen-activated protein kinase"/>
    <property type="match status" value="1"/>
</dbReference>
<proteinExistence type="inferred from homology"/>
<dbReference type="InterPro" id="IPR050117">
    <property type="entry name" value="MAPK"/>
</dbReference>
<dbReference type="Pfam" id="PF00069">
    <property type="entry name" value="Pkinase"/>
    <property type="match status" value="1"/>
</dbReference>
<evidence type="ECO:0000256" key="3">
    <source>
        <dbReference type="ARBA" id="ARBA00022527"/>
    </source>
</evidence>
<dbReference type="GO" id="GO:0004707">
    <property type="term" value="F:MAP kinase activity"/>
    <property type="evidence" value="ECO:0007669"/>
    <property type="project" value="UniProtKB-EC"/>
</dbReference>
<dbReference type="InterPro" id="IPR000719">
    <property type="entry name" value="Prot_kinase_dom"/>
</dbReference>
<evidence type="ECO:0000256" key="8">
    <source>
        <dbReference type="ARBA" id="ARBA00061056"/>
    </source>
</evidence>
<dbReference type="GO" id="GO:0005524">
    <property type="term" value="F:ATP binding"/>
    <property type="evidence" value="ECO:0007669"/>
    <property type="project" value="UniProtKB-KW"/>
</dbReference>
<reference evidence="11" key="1">
    <citation type="submission" date="2021-07" db="EMBL/GenBank/DDBJ databases">
        <authorList>
            <person name="Branca A.L. A."/>
        </authorList>
    </citation>
    <scope>NUCLEOTIDE SEQUENCE</scope>
</reference>
<evidence type="ECO:0000259" key="10">
    <source>
        <dbReference type="PROSITE" id="PS50011"/>
    </source>
</evidence>